<dbReference type="PANTHER" id="PTHR43808">
    <property type="entry name" value="ACETYLORNITHINE DEACETYLASE"/>
    <property type="match status" value="1"/>
</dbReference>
<accession>A0AAW5KCS5</accession>
<comment type="cofactor">
    <cofactor evidence="1">
        <name>Zn(2+)</name>
        <dbReference type="ChEBI" id="CHEBI:29105"/>
    </cofactor>
</comment>
<proteinExistence type="predicted"/>
<dbReference type="InterPro" id="IPR036264">
    <property type="entry name" value="Bact_exopeptidase_dim_dom"/>
</dbReference>
<keyword evidence="4" id="KW-0862">Zinc</keyword>
<dbReference type="AlphaFoldDB" id="A0AAW5KCS5"/>
<dbReference type="SUPFAM" id="SSF53187">
    <property type="entry name" value="Zn-dependent exopeptidases"/>
    <property type="match status" value="1"/>
</dbReference>
<dbReference type="SUPFAM" id="SSF55031">
    <property type="entry name" value="Bacterial exopeptidase dimerisation domain"/>
    <property type="match status" value="1"/>
</dbReference>
<comment type="caution">
    <text evidence="6">The sequence shown here is derived from an EMBL/GenBank/DDBJ whole genome shotgun (WGS) entry which is preliminary data.</text>
</comment>
<dbReference type="CDD" id="cd08659">
    <property type="entry name" value="M20_ArgE_DapE-like"/>
    <property type="match status" value="1"/>
</dbReference>
<reference evidence="6" key="1">
    <citation type="submission" date="2022-06" db="EMBL/GenBank/DDBJ databases">
        <title>Isolation of gut microbiota from human fecal samples.</title>
        <authorList>
            <person name="Pamer E.G."/>
            <person name="Barat B."/>
            <person name="Waligurski E."/>
            <person name="Medina S."/>
            <person name="Paddock L."/>
            <person name="Mostad J."/>
        </authorList>
    </citation>
    <scope>NUCLEOTIDE SEQUENCE</scope>
    <source>
        <strain evidence="6">DFI.7.96</strain>
    </source>
</reference>
<dbReference type="InterPro" id="IPR011650">
    <property type="entry name" value="Peptidase_M20_dimer"/>
</dbReference>
<feature type="domain" description="Peptidase M20 dimerisation" evidence="5">
    <location>
        <begin position="174"/>
        <end position="276"/>
    </location>
</feature>
<dbReference type="RefSeq" id="WP_256136286.1">
    <property type="nucleotide sequence ID" value="NZ_JANGAB010000004.1"/>
</dbReference>
<dbReference type="PROSITE" id="PS00759">
    <property type="entry name" value="ARGE_DAPE_CPG2_2"/>
    <property type="match status" value="1"/>
</dbReference>
<keyword evidence="3" id="KW-0378">Hydrolase</keyword>
<dbReference type="Gene3D" id="3.40.630.10">
    <property type="entry name" value="Zn peptidases"/>
    <property type="match status" value="2"/>
</dbReference>
<dbReference type="PANTHER" id="PTHR43808:SF32">
    <property type="entry name" value="ARGE_DAPE-RELATED DEACYLASE"/>
    <property type="match status" value="1"/>
</dbReference>
<dbReference type="Gene3D" id="3.30.70.360">
    <property type="match status" value="1"/>
</dbReference>
<dbReference type="Proteomes" id="UP001205063">
    <property type="component" value="Unassembled WGS sequence"/>
</dbReference>
<dbReference type="GO" id="GO:0046872">
    <property type="term" value="F:metal ion binding"/>
    <property type="evidence" value="ECO:0007669"/>
    <property type="project" value="UniProtKB-KW"/>
</dbReference>
<gene>
    <name evidence="6" type="ORF">NE646_09235</name>
</gene>
<evidence type="ECO:0000313" key="6">
    <source>
        <dbReference type="EMBL" id="MCQ4949845.1"/>
    </source>
</evidence>
<dbReference type="InterPro" id="IPR050072">
    <property type="entry name" value="Peptidase_M20A"/>
</dbReference>
<dbReference type="Pfam" id="PF01546">
    <property type="entry name" value="Peptidase_M20"/>
    <property type="match status" value="1"/>
</dbReference>
<evidence type="ECO:0000256" key="4">
    <source>
        <dbReference type="ARBA" id="ARBA00022833"/>
    </source>
</evidence>
<evidence type="ECO:0000256" key="2">
    <source>
        <dbReference type="ARBA" id="ARBA00022723"/>
    </source>
</evidence>
<sequence length="377" mass="39561">MEMQELKTLLSELVQIRSDGQNEAAVCDRIEACFTGLPVEVRRYSHGPGRDSMVITLPGRDRSRALCLVGHLDTVPVPDAPLWQRDPFGGAFDGAYLHGRGAVDMKGGAAAMVAAALAFLREGVLPPLDLRLCFTADEETSGMGVCLLRDEGAFAGAVAAVICEPTGLRPGSCEKGCLWLEVEALGLSSHGSRPELGVNAIDGVTAFAAGLRAALDSGETHPLLGRTTVSLTTLSGGVKTNVIPDTASATLDIRTLPGLKSDDVLARADQVVRALEAQRPGLKFSLRVQNDRPSVAADPDSPFALAVGEALAACGLPGGEKGLYFYTDASQFIPQTGLSFVILGPGDDALCHKRDERIPLEEVAAAADCYRALIASL</sequence>
<evidence type="ECO:0000259" key="5">
    <source>
        <dbReference type="Pfam" id="PF07687"/>
    </source>
</evidence>
<protein>
    <submittedName>
        <fullName evidence="6">M20 family metallopeptidase</fullName>
    </submittedName>
</protein>
<dbReference type="GO" id="GO:0016787">
    <property type="term" value="F:hydrolase activity"/>
    <property type="evidence" value="ECO:0007669"/>
    <property type="project" value="UniProtKB-KW"/>
</dbReference>
<dbReference type="InterPro" id="IPR002933">
    <property type="entry name" value="Peptidase_M20"/>
</dbReference>
<evidence type="ECO:0000313" key="7">
    <source>
        <dbReference type="Proteomes" id="UP001205063"/>
    </source>
</evidence>
<keyword evidence="2" id="KW-0479">Metal-binding</keyword>
<evidence type="ECO:0000256" key="1">
    <source>
        <dbReference type="ARBA" id="ARBA00001947"/>
    </source>
</evidence>
<organism evidence="6 7">
    <name type="scientific">Bittarella massiliensis</name>
    <name type="common">ex Durand et al. 2017</name>
    <dbReference type="NCBI Taxonomy" id="1720313"/>
    <lineage>
        <taxon>Bacteria</taxon>
        <taxon>Bacillati</taxon>
        <taxon>Bacillota</taxon>
        <taxon>Clostridia</taxon>
        <taxon>Eubacteriales</taxon>
        <taxon>Oscillospiraceae</taxon>
        <taxon>Bittarella (ex Durand et al. 2017)</taxon>
    </lineage>
</organism>
<name>A0AAW5KCS5_9FIRM</name>
<dbReference type="EMBL" id="JANGAB010000004">
    <property type="protein sequence ID" value="MCQ4949845.1"/>
    <property type="molecule type" value="Genomic_DNA"/>
</dbReference>
<evidence type="ECO:0000256" key="3">
    <source>
        <dbReference type="ARBA" id="ARBA00022801"/>
    </source>
</evidence>
<dbReference type="Pfam" id="PF07687">
    <property type="entry name" value="M20_dimer"/>
    <property type="match status" value="1"/>
</dbReference>
<dbReference type="InterPro" id="IPR001261">
    <property type="entry name" value="ArgE/DapE_CS"/>
</dbReference>